<evidence type="ECO:0000313" key="2">
    <source>
        <dbReference type="Proteomes" id="UP000793456"/>
    </source>
</evidence>
<keyword evidence="2" id="KW-1185">Reference proteome</keyword>
<accession>A0ACD3RW01</accession>
<comment type="caution">
    <text evidence="1">The sequence shown here is derived from an EMBL/GenBank/DDBJ whole genome shotgun (WGS) entry which is preliminary data.</text>
</comment>
<sequence length="1002" mass="114633">MASLERNNKLLIELVQQPGNNSCADCGAPDPDWASYTLGIFVCLNCSGMHRNLPAVSRVKSIRLDRWEDSLVEFMRETGNSAAKAVYEKCVPAFFYRPQQKDCLVLRDQWIRAKYERREFTGENSYFQQAYSSDLFESTLWKKGKDNKQFLKRIFLLSRKDFTLRYFIKEDSKVPKAVICMKDLNAVFQPEKINHTNGLQISYLHGERMRNLFVYHENGQVMVALFNAIRATRLAYLQKKHPTLRDSDVRRLAQMNCENERVKLQLLGHLTAPPVCLYTVNTSDNKTLPEGGLHGENWPNATGAVQEEVVHPVLHEQEAADATELGAAFIGTESHGYSVSESSRSSRGGRWHCGITLQTPDRQFVFMCEQAQDQMEWLEALRKVISQPMTPEDYSTKVGKTSLIMSLVSEEFPDVVPYRAEEITIPADVTPERVPTHIVDYSDAEQTDEQLFQEISKANVICIVYAVNNKKSIEKVTSHWIPLITENTDKDSRVPLILVGNKSDLVEHSSMETILPIMNQYSEIETCVECSAKNLKNISELFYYAQKAVLHPTGPLYCPEKKDMKPLCIKALTRIFKVSDLDNDGILNDNELNFFQRTCFNTPLEPQALEDVKNVVRRNLSDGVCDNGLSLKGFLFLHTLFIQRGRHETTWTVLRRFGYDDDLELNQDYLFPPLKVPPDCTTELNHNAYLFLQSVFDKHDKDRDCALSPDELSDLFDVFPYMPWGPDVNNTVCTNEQGWITYQGYLSQWTLTTYLDVQRCLEYLGYLGYSIIAEQESQAAGITVTRDKKIDLQKKQTQRSVFRCNVFGDVGSGKSGFLQAFLGHNLVRQKTIREEHRSYYAISTTYVYGQEKYLLLHEVFPDFDYLSDADLACDIVCLVYDVSNPYSFEYCAKVFKQYFMDSKTPCMMIATKSDLPEVKQMYGSSPLEFCRRHKMPPPQSFTCNTAAAPSKDIYTKLTTMAMHPHVSQADLKNSTFWLRASVGATVFAVLGFAMYRVLLKPR</sequence>
<gene>
    <name evidence="1" type="ORF">E3U43_008861</name>
</gene>
<reference evidence="1" key="1">
    <citation type="submission" date="2018-11" db="EMBL/GenBank/DDBJ databases">
        <title>The sequence and de novo assembly of Larimichthys crocea genome using PacBio and Hi-C technologies.</title>
        <authorList>
            <person name="Xu P."/>
            <person name="Chen B."/>
            <person name="Zhou Z."/>
            <person name="Ke Q."/>
            <person name="Wu Y."/>
            <person name="Bai H."/>
            <person name="Pu F."/>
        </authorList>
    </citation>
    <scope>NUCLEOTIDE SEQUENCE</scope>
    <source>
        <tissue evidence="1">Muscle</tissue>
    </source>
</reference>
<dbReference type="Proteomes" id="UP000793456">
    <property type="component" value="Chromosome I"/>
</dbReference>
<dbReference type="EMBL" id="CM011674">
    <property type="protein sequence ID" value="TMS23555.1"/>
    <property type="molecule type" value="Genomic_DNA"/>
</dbReference>
<organism evidence="1 2">
    <name type="scientific">Larimichthys crocea</name>
    <name type="common">Large yellow croaker</name>
    <name type="synonym">Pseudosciaena crocea</name>
    <dbReference type="NCBI Taxonomy" id="215358"/>
    <lineage>
        <taxon>Eukaryota</taxon>
        <taxon>Metazoa</taxon>
        <taxon>Chordata</taxon>
        <taxon>Craniata</taxon>
        <taxon>Vertebrata</taxon>
        <taxon>Euteleostomi</taxon>
        <taxon>Actinopterygii</taxon>
        <taxon>Neopterygii</taxon>
        <taxon>Teleostei</taxon>
        <taxon>Neoteleostei</taxon>
        <taxon>Acanthomorphata</taxon>
        <taxon>Eupercaria</taxon>
        <taxon>Sciaenidae</taxon>
        <taxon>Larimichthys</taxon>
    </lineage>
</organism>
<protein>
    <submittedName>
        <fullName evidence="1">Uncharacterized protein</fullName>
    </submittedName>
</protein>
<proteinExistence type="predicted"/>
<name>A0ACD3RW01_LARCR</name>
<evidence type="ECO:0000313" key="1">
    <source>
        <dbReference type="EMBL" id="TMS23555.1"/>
    </source>
</evidence>